<evidence type="ECO:0000313" key="2">
    <source>
        <dbReference type="Proteomes" id="UP000077266"/>
    </source>
</evidence>
<organism evidence="1 2">
    <name type="scientific">Exidia glandulosa HHB12029</name>
    <dbReference type="NCBI Taxonomy" id="1314781"/>
    <lineage>
        <taxon>Eukaryota</taxon>
        <taxon>Fungi</taxon>
        <taxon>Dikarya</taxon>
        <taxon>Basidiomycota</taxon>
        <taxon>Agaricomycotina</taxon>
        <taxon>Agaricomycetes</taxon>
        <taxon>Auriculariales</taxon>
        <taxon>Exidiaceae</taxon>
        <taxon>Exidia</taxon>
    </lineage>
</organism>
<reference evidence="1 2" key="1">
    <citation type="journal article" date="2016" name="Mol. Biol. Evol.">
        <title>Comparative Genomics of Early-Diverging Mushroom-Forming Fungi Provides Insights into the Origins of Lignocellulose Decay Capabilities.</title>
        <authorList>
            <person name="Nagy L.G."/>
            <person name="Riley R."/>
            <person name="Tritt A."/>
            <person name="Adam C."/>
            <person name="Daum C."/>
            <person name="Floudas D."/>
            <person name="Sun H."/>
            <person name="Yadav J.S."/>
            <person name="Pangilinan J."/>
            <person name="Larsson K.H."/>
            <person name="Matsuura K."/>
            <person name="Barry K."/>
            <person name="Labutti K."/>
            <person name="Kuo R."/>
            <person name="Ohm R.A."/>
            <person name="Bhattacharya S.S."/>
            <person name="Shirouzu T."/>
            <person name="Yoshinaga Y."/>
            <person name="Martin F.M."/>
            <person name="Grigoriev I.V."/>
            <person name="Hibbett D.S."/>
        </authorList>
    </citation>
    <scope>NUCLEOTIDE SEQUENCE [LARGE SCALE GENOMIC DNA]</scope>
    <source>
        <strain evidence="1 2">HHB12029</strain>
    </source>
</reference>
<accession>A0A165ELR3</accession>
<protein>
    <submittedName>
        <fullName evidence="1">Uncharacterized protein</fullName>
    </submittedName>
</protein>
<name>A0A165ELR3_EXIGL</name>
<evidence type="ECO:0000313" key="1">
    <source>
        <dbReference type="EMBL" id="KZV87236.1"/>
    </source>
</evidence>
<proteinExistence type="predicted"/>
<keyword evidence="2" id="KW-1185">Reference proteome</keyword>
<gene>
    <name evidence="1" type="ORF">EXIGLDRAFT_723994</name>
</gene>
<dbReference type="Proteomes" id="UP000077266">
    <property type="component" value="Unassembled WGS sequence"/>
</dbReference>
<dbReference type="InParanoid" id="A0A165ELR3"/>
<dbReference type="EMBL" id="KV426132">
    <property type="protein sequence ID" value="KZV87236.1"/>
    <property type="molecule type" value="Genomic_DNA"/>
</dbReference>
<sequence length="67" mass="7992">MPVAHRFYSPVPETLTWSWRATTRWTGYCGNGRRTCVVVRVEPSKRVYIKLVFPRHGRVLRFWKLVS</sequence>
<dbReference type="AlphaFoldDB" id="A0A165ELR3"/>
<feature type="non-terminal residue" evidence="1">
    <location>
        <position position="67"/>
    </location>
</feature>